<dbReference type="Gene3D" id="3.90.950.20">
    <property type="entry name" value="CinA-like"/>
    <property type="match status" value="1"/>
</dbReference>
<dbReference type="NCBIfam" id="TIGR00199">
    <property type="entry name" value="PncC_domain"/>
    <property type="match status" value="1"/>
</dbReference>
<name>A0A450SUJ5_9GAMM</name>
<proteinExistence type="predicted"/>
<dbReference type="InterPro" id="IPR008136">
    <property type="entry name" value="CinA_C"/>
</dbReference>
<feature type="domain" description="CinA C-terminal" evidence="1">
    <location>
        <begin position="8"/>
        <end position="164"/>
    </location>
</feature>
<evidence type="ECO:0000313" key="2">
    <source>
        <dbReference type="EMBL" id="VFJ57657.1"/>
    </source>
</evidence>
<dbReference type="InterPro" id="IPR036653">
    <property type="entry name" value="CinA-like_C"/>
</dbReference>
<dbReference type="AlphaFoldDB" id="A0A450SUJ5"/>
<accession>A0A450SUJ5</accession>
<gene>
    <name evidence="2" type="ORF">BECKFW1821A_GA0114235_10732</name>
</gene>
<sequence length="168" mass="17910">MDLIHESVNQLGKTLVQHGFLLTTAESCTGGWIAEAITSVAGSSSWFERGFITYSNLSKKEMLGVLVTTLEVHGAVSEEVAREMATGALTHSVAHASLAVTGIAGPSGGTFEKPVGTVCFAWAIKDSKGKADIRIESITERFPGDRQNVRQQAVLTGLRGMMEMIEGK</sequence>
<dbReference type="Pfam" id="PF02464">
    <property type="entry name" value="CinA"/>
    <property type="match status" value="1"/>
</dbReference>
<dbReference type="EMBL" id="CAADEW010000073">
    <property type="protein sequence ID" value="VFJ57657.1"/>
    <property type="molecule type" value="Genomic_DNA"/>
</dbReference>
<evidence type="ECO:0000259" key="1">
    <source>
        <dbReference type="Pfam" id="PF02464"/>
    </source>
</evidence>
<protein>
    <submittedName>
        <fullName evidence="2">Nicotinamide-nucleotide amidase</fullName>
    </submittedName>
</protein>
<organism evidence="2">
    <name type="scientific">Candidatus Kentrum sp. FW</name>
    <dbReference type="NCBI Taxonomy" id="2126338"/>
    <lineage>
        <taxon>Bacteria</taxon>
        <taxon>Pseudomonadati</taxon>
        <taxon>Pseudomonadota</taxon>
        <taxon>Gammaproteobacteria</taxon>
        <taxon>Candidatus Kentrum</taxon>
    </lineage>
</organism>
<dbReference type="SUPFAM" id="SSF142433">
    <property type="entry name" value="CinA-like"/>
    <property type="match status" value="1"/>
</dbReference>
<reference evidence="2" key="1">
    <citation type="submission" date="2019-02" db="EMBL/GenBank/DDBJ databases">
        <authorList>
            <person name="Gruber-Vodicka R. H."/>
            <person name="Seah K. B. B."/>
        </authorList>
    </citation>
    <scope>NUCLEOTIDE SEQUENCE</scope>
    <source>
        <strain evidence="2">BECK_BZ15</strain>
    </source>
</reference>